<dbReference type="SUPFAM" id="SSF53300">
    <property type="entry name" value="vWA-like"/>
    <property type="match status" value="1"/>
</dbReference>
<dbReference type="Proteomes" id="UP001589698">
    <property type="component" value="Unassembled WGS sequence"/>
</dbReference>
<evidence type="ECO:0000313" key="4">
    <source>
        <dbReference type="Proteomes" id="UP001589698"/>
    </source>
</evidence>
<keyword evidence="4" id="KW-1185">Reference proteome</keyword>
<sequence length="380" mass="41689">MSEPAGPAQERHAVDEVLLGFTRALRASGVAVTQDRAHGFLTAVAAVGLGDRQATYWAGRATLCGSPDDLARFDQVFAAWFDHRDGLPRARPRQDPRPATAHLLPDTEAGGSGSPDDEDLQRVAASTSEVLRHRDVASLDAAEKRRLDAMFVRLALRPPTRRTARHRRWRRGRLDASRTLRSSLRQMGEPGEIAWRRRAVRPRRVVLLVDVSGSMSAYADALLRLAHRLTQSARASGGVVETFTVGTRLTHVTRALRSPDADRAIVAAGEVVPDWSGGTRLGETLRVFLDRWGQRGMARGSVVVVFSDGWERGDATLLGEQMARLQRVAHRVVWVNPHRGKAGYEPLQRGVVAALPHCDDFLAGHSLATFADLTEVISRA</sequence>
<dbReference type="PANTHER" id="PTHR39338:SF6">
    <property type="entry name" value="BLL5662 PROTEIN"/>
    <property type="match status" value="1"/>
</dbReference>
<feature type="domain" description="VWFA" evidence="2">
    <location>
        <begin position="202"/>
        <end position="374"/>
    </location>
</feature>
<dbReference type="InterPro" id="IPR011195">
    <property type="entry name" value="UCP010256"/>
</dbReference>
<dbReference type="InterPro" id="IPR002035">
    <property type="entry name" value="VWF_A"/>
</dbReference>
<gene>
    <name evidence="3" type="ORF">ACFFJG_13885</name>
</gene>
<comment type="caution">
    <text evidence="3">The sequence shown here is derived from an EMBL/GenBank/DDBJ whole genome shotgun (WGS) entry which is preliminary data.</text>
</comment>
<feature type="region of interest" description="Disordered" evidence="1">
    <location>
        <begin position="87"/>
        <end position="120"/>
    </location>
</feature>
<organism evidence="3 4">
    <name type="scientific">Nocardioides zeicaulis</name>
    <dbReference type="NCBI Taxonomy" id="1776857"/>
    <lineage>
        <taxon>Bacteria</taxon>
        <taxon>Bacillati</taxon>
        <taxon>Actinomycetota</taxon>
        <taxon>Actinomycetes</taxon>
        <taxon>Propionibacteriales</taxon>
        <taxon>Nocardioidaceae</taxon>
        <taxon>Nocardioides</taxon>
    </lineage>
</organism>
<dbReference type="SMART" id="SM00327">
    <property type="entry name" value="VWA"/>
    <property type="match status" value="1"/>
</dbReference>
<dbReference type="Gene3D" id="3.40.50.410">
    <property type="entry name" value="von Willebrand factor, type A domain"/>
    <property type="match status" value="1"/>
</dbReference>
<name>A0ABV6E3Q2_9ACTN</name>
<dbReference type="PANTHER" id="PTHR39338">
    <property type="entry name" value="BLL5662 PROTEIN-RELATED"/>
    <property type="match status" value="1"/>
</dbReference>
<evidence type="ECO:0000259" key="2">
    <source>
        <dbReference type="SMART" id="SM00327"/>
    </source>
</evidence>
<protein>
    <submittedName>
        <fullName evidence="3">VWA domain-containing protein</fullName>
    </submittedName>
</protein>
<dbReference type="CDD" id="cd00198">
    <property type="entry name" value="vWFA"/>
    <property type="match status" value="1"/>
</dbReference>
<dbReference type="InterPro" id="IPR036465">
    <property type="entry name" value="vWFA_dom_sf"/>
</dbReference>
<dbReference type="PIRSF" id="PIRSF010256">
    <property type="entry name" value="CoxE_vWa"/>
    <property type="match status" value="1"/>
</dbReference>
<evidence type="ECO:0000256" key="1">
    <source>
        <dbReference type="SAM" id="MobiDB-lite"/>
    </source>
</evidence>
<dbReference type="RefSeq" id="WP_378519314.1">
    <property type="nucleotide sequence ID" value="NZ_CBCSDI010000004.1"/>
</dbReference>
<feature type="compositionally biased region" description="Basic and acidic residues" evidence="1">
    <location>
        <begin position="87"/>
        <end position="96"/>
    </location>
</feature>
<proteinExistence type="predicted"/>
<dbReference type="Pfam" id="PF05762">
    <property type="entry name" value="VWA_CoxE"/>
    <property type="match status" value="1"/>
</dbReference>
<reference evidence="3 4" key="1">
    <citation type="submission" date="2024-09" db="EMBL/GenBank/DDBJ databases">
        <authorList>
            <person name="Sun Q."/>
            <person name="Mori K."/>
        </authorList>
    </citation>
    <scope>NUCLEOTIDE SEQUENCE [LARGE SCALE GENOMIC DNA]</scope>
    <source>
        <strain evidence="3 4">CCM 8654</strain>
    </source>
</reference>
<dbReference type="EMBL" id="JBHLXH010000001">
    <property type="protein sequence ID" value="MFC0223573.1"/>
    <property type="molecule type" value="Genomic_DNA"/>
</dbReference>
<accession>A0ABV6E3Q2</accession>
<dbReference type="InterPro" id="IPR008912">
    <property type="entry name" value="Uncharacterised_CoxE"/>
</dbReference>
<evidence type="ECO:0000313" key="3">
    <source>
        <dbReference type="EMBL" id="MFC0223573.1"/>
    </source>
</evidence>